<dbReference type="RefSeq" id="WP_147061612.1">
    <property type="nucleotide sequence ID" value="NZ_BAABDN010000001.1"/>
</dbReference>
<organism evidence="1 2">
    <name type="scientific">Knoellia locipacati</name>
    <dbReference type="NCBI Taxonomy" id="882824"/>
    <lineage>
        <taxon>Bacteria</taxon>
        <taxon>Bacillati</taxon>
        <taxon>Actinomycetota</taxon>
        <taxon>Actinomycetes</taxon>
        <taxon>Micrococcales</taxon>
        <taxon>Intrasporangiaceae</taxon>
        <taxon>Knoellia</taxon>
    </lineage>
</organism>
<gene>
    <name evidence="1" type="ORF">KLO01_01130</name>
</gene>
<dbReference type="InterPro" id="IPR016024">
    <property type="entry name" value="ARM-type_fold"/>
</dbReference>
<dbReference type="PANTHER" id="PTHR34070">
    <property type="entry name" value="ARMADILLO-TYPE FOLD"/>
    <property type="match status" value="1"/>
</dbReference>
<sequence length="231" mass="26749">MTDVGTELVDALRASLRTGADPERAVGQQRYMKSAMPFLGLTSPGRRQLVRPVLADPGLRLDSRATFESAVRSLWDEAVFREERYAALDLLRHRAYRSWRDPDVMPLVEHLVVTGAWWDLVDETSAVVGEVLLDDPEGEGLRMRDWSERENLWLRRSAIISQLRHKDRTDTELLEAVIEPNLDDHEFFIRKAIGWALRQYSRTDPVWVQSFVDRHTHRLSGLSRREALKHL</sequence>
<evidence type="ECO:0000313" key="1">
    <source>
        <dbReference type="EMBL" id="GEQ12066.1"/>
    </source>
</evidence>
<dbReference type="Pfam" id="PF08713">
    <property type="entry name" value="DNA_alkylation"/>
    <property type="match status" value="1"/>
</dbReference>
<accession>A0A512SVS5</accession>
<keyword evidence="2" id="KW-1185">Reference proteome</keyword>
<comment type="caution">
    <text evidence="1">The sequence shown here is derived from an EMBL/GenBank/DDBJ whole genome shotgun (WGS) entry which is preliminary data.</text>
</comment>
<dbReference type="AlphaFoldDB" id="A0A512SVS5"/>
<proteinExistence type="predicted"/>
<dbReference type="CDD" id="cd07064">
    <property type="entry name" value="AlkD_like_1"/>
    <property type="match status" value="1"/>
</dbReference>
<dbReference type="InterPro" id="IPR014825">
    <property type="entry name" value="DNA_alkylation"/>
</dbReference>
<dbReference type="Gene3D" id="1.25.10.90">
    <property type="match status" value="1"/>
</dbReference>
<reference evidence="1 2" key="1">
    <citation type="submission" date="2019-07" db="EMBL/GenBank/DDBJ databases">
        <title>Whole genome shotgun sequence of Knoellia locipacati NBRC 109775.</title>
        <authorList>
            <person name="Hosoyama A."/>
            <person name="Uohara A."/>
            <person name="Ohji S."/>
            <person name="Ichikawa N."/>
        </authorList>
    </citation>
    <scope>NUCLEOTIDE SEQUENCE [LARGE SCALE GENOMIC DNA]</scope>
    <source>
        <strain evidence="1 2">NBRC 109775</strain>
    </source>
</reference>
<dbReference type="EMBL" id="BKBA01000002">
    <property type="protein sequence ID" value="GEQ12066.1"/>
    <property type="molecule type" value="Genomic_DNA"/>
</dbReference>
<name>A0A512SVS5_9MICO</name>
<dbReference type="PANTHER" id="PTHR34070:SF1">
    <property type="entry name" value="DNA ALKYLATION REPAIR PROTEIN"/>
    <property type="match status" value="1"/>
</dbReference>
<dbReference type="OrthoDB" id="9775346at2"/>
<dbReference type="Proteomes" id="UP000321793">
    <property type="component" value="Unassembled WGS sequence"/>
</dbReference>
<protein>
    <submittedName>
        <fullName evidence="1">DNA alkylation repair protein</fullName>
    </submittedName>
</protein>
<evidence type="ECO:0000313" key="2">
    <source>
        <dbReference type="Proteomes" id="UP000321793"/>
    </source>
</evidence>
<dbReference type="SUPFAM" id="SSF48371">
    <property type="entry name" value="ARM repeat"/>
    <property type="match status" value="1"/>
</dbReference>